<dbReference type="EMBL" id="EQ973895">
    <property type="protein sequence ID" value="EEF39879.1"/>
    <property type="molecule type" value="Genomic_DNA"/>
</dbReference>
<sequence length="165" mass="19268">MLLEQNQVVEICKKEEGFLGSYYPATVLAAIGLTRYLVRYETRYNEAKTRLLTEVVKPEDIRPAPPTSTYTNYKVNDRVDAYINDSWWVGSIVRVVDPNYYLKLECNENEVHCGFYNARIHFDWEDDKWVYNANRPQQHTVDQSNMVSRPEDDGNQPNDGKQGRP</sequence>
<protein>
    <submittedName>
        <fullName evidence="3">RNA binding protein, putative</fullName>
    </submittedName>
</protein>
<feature type="region of interest" description="Disordered" evidence="1">
    <location>
        <begin position="138"/>
        <end position="165"/>
    </location>
</feature>
<dbReference type="PANTHER" id="PTHR31917">
    <property type="entry name" value="AGENET DOMAIN-CONTAINING PROTEIN-RELATED"/>
    <property type="match status" value="1"/>
</dbReference>
<dbReference type="AlphaFoldDB" id="B9S9B0"/>
<keyword evidence="4" id="KW-1185">Reference proteome</keyword>
<dbReference type="InterPro" id="IPR008395">
    <property type="entry name" value="Agenet-like_dom"/>
</dbReference>
<proteinExistence type="predicted"/>
<dbReference type="STRING" id="3988.B9S9B0"/>
<gene>
    <name evidence="3" type="ORF">RCOM_1015160</name>
</gene>
<dbReference type="SMART" id="SM00743">
    <property type="entry name" value="Agenet"/>
    <property type="match status" value="1"/>
</dbReference>
<dbReference type="Proteomes" id="UP000008311">
    <property type="component" value="Unassembled WGS sequence"/>
</dbReference>
<reference evidence="4" key="1">
    <citation type="journal article" date="2010" name="Nat. Biotechnol.">
        <title>Draft genome sequence of the oilseed species Ricinus communis.</title>
        <authorList>
            <person name="Chan A.P."/>
            <person name="Crabtree J."/>
            <person name="Zhao Q."/>
            <person name="Lorenzi H."/>
            <person name="Orvis J."/>
            <person name="Puiu D."/>
            <person name="Melake-Berhan A."/>
            <person name="Jones K.M."/>
            <person name="Redman J."/>
            <person name="Chen G."/>
            <person name="Cahoon E.B."/>
            <person name="Gedil M."/>
            <person name="Stanke M."/>
            <person name="Haas B.J."/>
            <person name="Wortman J.R."/>
            <person name="Fraser-Liggett C.M."/>
            <person name="Ravel J."/>
            <person name="Rabinowicz P.D."/>
        </authorList>
    </citation>
    <scope>NUCLEOTIDE SEQUENCE [LARGE SCALE GENOMIC DNA]</scope>
    <source>
        <strain evidence="4">cv. Hale</strain>
    </source>
</reference>
<dbReference type="PANTHER" id="PTHR31917:SF65">
    <property type="entry name" value="BINDING PROTEIN, PUTATIVE-RELATED"/>
    <property type="match status" value="1"/>
</dbReference>
<dbReference type="OrthoDB" id="938602at2759"/>
<dbReference type="Pfam" id="PF05641">
    <property type="entry name" value="Agenet"/>
    <property type="match status" value="1"/>
</dbReference>
<dbReference type="eggNOG" id="ENOG502SREX">
    <property type="taxonomic scope" value="Eukaryota"/>
</dbReference>
<name>B9S9B0_RICCO</name>
<evidence type="ECO:0000259" key="2">
    <source>
        <dbReference type="SMART" id="SM00743"/>
    </source>
</evidence>
<dbReference type="InterPro" id="IPR014002">
    <property type="entry name" value="Agenet_dom_plant"/>
</dbReference>
<evidence type="ECO:0000256" key="1">
    <source>
        <dbReference type="SAM" id="MobiDB-lite"/>
    </source>
</evidence>
<feature type="domain" description="Agenet" evidence="2">
    <location>
        <begin position="1"/>
        <end position="69"/>
    </location>
</feature>
<dbReference type="CDD" id="cd20405">
    <property type="entry name" value="Tudor_Agenet_AtDUF_rpt1_3"/>
    <property type="match status" value="1"/>
</dbReference>
<organism evidence="3 4">
    <name type="scientific">Ricinus communis</name>
    <name type="common">Castor bean</name>
    <dbReference type="NCBI Taxonomy" id="3988"/>
    <lineage>
        <taxon>Eukaryota</taxon>
        <taxon>Viridiplantae</taxon>
        <taxon>Streptophyta</taxon>
        <taxon>Embryophyta</taxon>
        <taxon>Tracheophyta</taxon>
        <taxon>Spermatophyta</taxon>
        <taxon>Magnoliopsida</taxon>
        <taxon>eudicotyledons</taxon>
        <taxon>Gunneridae</taxon>
        <taxon>Pentapetalae</taxon>
        <taxon>rosids</taxon>
        <taxon>fabids</taxon>
        <taxon>Malpighiales</taxon>
        <taxon>Euphorbiaceae</taxon>
        <taxon>Acalyphoideae</taxon>
        <taxon>Acalypheae</taxon>
        <taxon>Ricinus</taxon>
    </lineage>
</organism>
<dbReference type="OMA" id="CNENEVH"/>
<evidence type="ECO:0000313" key="4">
    <source>
        <dbReference type="Proteomes" id="UP000008311"/>
    </source>
</evidence>
<feature type="compositionally biased region" description="Polar residues" evidence="1">
    <location>
        <begin position="138"/>
        <end position="147"/>
    </location>
</feature>
<accession>B9S9B0</accession>
<evidence type="ECO:0000313" key="3">
    <source>
        <dbReference type="EMBL" id="EEF39879.1"/>
    </source>
</evidence>
<dbReference type="InParanoid" id="B9S9B0"/>